<keyword evidence="2" id="KW-1185">Reference proteome</keyword>
<evidence type="ECO:0000313" key="2">
    <source>
        <dbReference type="Proteomes" id="UP000244755"/>
    </source>
</evidence>
<dbReference type="Proteomes" id="UP000244755">
    <property type="component" value="Chromosome 1"/>
</dbReference>
<proteinExistence type="predicted"/>
<gene>
    <name evidence="1" type="ORF">DA075_27735</name>
</gene>
<name>A0A2R4WRP6_9HYPH</name>
<dbReference type="EMBL" id="CP028843">
    <property type="protein sequence ID" value="AWB24203.1"/>
    <property type="molecule type" value="Genomic_DNA"/>
</dbReference>
<dbReference type="AlphaFoldDB" id="A0A2R4WRP6"/>
<reference evidence="1 2" key="1">
    <citation type="submission" date="2018-04" db="EMBL/GenBank/DDBJ databases">
        <title>Methylobacterium sp. PR1016A genome.</title>
        <authorList>
            <person name="Park W."/>
        </authorList>
    </citation>
    <scope>NUCLEOTIDE SEQUENCE [LARGE SCALE GENOMIC DNA]</scope>
    <source>
        <strain evidence="1 2">PR1016A</strain>
    </source>
</reference>
<accession>A0A2R4WRP6</accession>
<dbReference type="KEGG" id="mee:DA075_27735"/>
<organism evidence="1 2">
    <name type="scientific">Methylobacterium currus</name>
    <dbReference type="NCBI Taxonomy" id="2051553"/>
    <lineage>
        <taxon>Bacteria</taxon>
        <taxon>Pseudomonadati</taxon>
        <taxon>Pseudomonadota</taxon>
        <taxon>Alphaproteobacteria</taxon>
        <taxon>Hyphomicrobiales</taxon>
        <taxon>Methylobacteriaceae</taxon>
        <taxon>Methylobacterium</taxon>
    </lineage>
</organism>
<evidence type="ECO:0000313" key="1">
    <source>
        <dbReference type="EMBL" id="AWB24203.1"/>
    </source>
</evidence>
<sequence length="65" mass="7153">MKRTDRPQPKDALAGHVDELLARRDAGEEPEGLLLAEAFAVEANAMAAPCRQRRGTLQARRRASL</sequence>
<protein>
    <submittedName>
        <fullName evidence="1">Uncharacterized protein</fullName>
    </submittedName>
</protein>